<dbReference type="Gene3D" id="3.30.1360.120">
    <property type="entry name" value="Probable tRNA modification gtpase trme, domain 1"/>
    <property type="match status" value="1"/>
</dbReference>
<dbReference type="GO" id="GO:0008483">
    <property type="term" value="F:transaminase activity"/>
    <property type="evidence" value="ECO:0007669"/>
    <property type="project" value="UniProtKB-KW"/>
</dbReference>
<feature type="domain" description="Aminomethyltransferase C-terminal" evidence="4">
    <location>
        <begin position="307"/>
        <end position="393"/>
    </location>
</feature>
<feature type="domain" description="GCVT N-terminal" evidence="3">
    <location>
        <begin position="46"/>
        <end position="284"/>
    </location>
</feature>
<sequence>MSQAIESIQSTQNTPSAPEILLYPRIRKSPFFYASRRHGVRKYSVYNHHYHPRLYTDPVDEYWALVQGVTLWDVGVERQIEIAGPDAFAFTQRLVPRDMRHCQVGQCKYVFVTAPDGGILNDPVLLRIEENRFWLSLADSDILLWCQGLAVNSGLDVTIQEVDVAPVQVQGPKAKAVMVDLFGDAVLGMPYYHLMEAELDGMSVVISRTGYSGEIGYEIYLREASRFGEALWQRVFEAGRPHDMQVIGPCHIRRIEGGILAFGCDIWYDTNPFEVGMGYDWMVDLRGDDDFIGRAALERIKAEGVSRKLVGVEIDGPSVGYFIDGTMIDVFPVFDASGERIGKVTSATRSPRQERNIGYAMVPVEHAELGTSLHIEANTGPQEARVVEKPFHDPGKAIPKG</sequence>
<dbReference type="InterPro" id="IPR029043">
    <property type="entry name" value="GcvT/YgfZ_C"/>
</dbReference>
<dbReference type="Pfam" id="PF01571">
    <property type="entry name" value="GCV_T"/>
    <property type="match status" value="1"/>
</dbReference>
<evidence type="ECO:0000259" key="3">
    <source>
        <dbReference type="Pfam" id="PF01571"/>
    </source>
</evidence>
<evidence type="ECO:0000256" key="2">
    <source>
        <dbReference type="PIRSR" id="PIRSR006487-1"/>
    </source>
</evidence>
<dbReference type="PANTHER" id="PTHR43757">
    <property type="entry name" value="AMINOMETHYLTRANSFERASE"/>
    <property type="match status" value="1"/>
</dbReference>
<keyword evidence="6" id="KW-1185">Reference proteome</keyword>
<dbReference type="PIRSF" id="PIRSF006487">
    <property type="entry name" value="GcvT"/>
    <property type="match status" value="1"/>
</dbReference>
<proteinExistence type="predicted"/>
<dbReference type="GO" id="GO:0005829">
    <property type="term" value="C:cytosol"/>
    <property type="evidence" value="ECO:0007669"/>
    <property type="project" value="TreeGrafter"/>
</dbReference>
<keyword evidence="5" id="KW-0808">Transferase</keyword>
<dbReference type="GO" id="GO:0032259">
    <property type="term" value="P:methylation"/>
    <property type="evidence" value="ECO:0007669"/>
    <property type="project" value="UniProtKB-KW"/>
</dbReference>
<keyword evidence="5" id="KW-0489">Methyltransferase</keyword>
<dbReference type="RefSeq" id="WP_089796839.1">
    <property type="nucleotide sequence ID" value="NZ_FPBP01000011.1"/>
</dbReference>
<evidence type="ECO:0000313" key="6">
    <source>
        <dbReference type="Proteomes" id="UP000198693"/>
    </source>
</evidence>
<dbReference type="SUPFAM" id="SSF101790">
    <property type="entry name" value="Aminomethyltransferase beta-barrel domain"/>
    <property type="match status" value="1"/>
</dbReference>
<dbReference type="InterPro" id="IPR028896">
    <property type="entry name" value="GcvT/YgfZ/DmdA"/>
</dbReference>
<dbReference type="OrthoDB" id="9774591at2"/>
<dbReference type="Pfam" id="PF08669">
    <property type="entry name" value="GCV_T_C"/>
    <property type="match status" value="1"/>
</dbReference>
<dbReference type="InterPro" id="IPR027266">
    <property type="entry name" value="TrmE/GcvT-like"/>
</dbReference>
<evidence type="ECO:0000256" key="1">
    <source>
        <dbReference type="ARBA" id="ARBA00022576"/>
    </source>
</evidence>
<dbReference type="GO" id="GO:0008168">
    <property type="term" value="F:methyltransferase activity"/>
    <property type="evidence" value="ECO:0007669"/>
    <property type="project" value="UniProtKB-KW"/>
</dbReference>
<dbReference type="AlphaFoldDB" id="A0A1I7JPT8"/>
<reference evidence="6" key="1">
    <citation type="submission" date="2016-10" db="EMBL/GenBank/DDBJ databases">
        <authorList>
            <person name="Varghese N."/>
            <person name="Submissions S."/>
        </authorList>
    </citation>
    <scope>NUCLEOTIDE SEQUENCE [LARGE SCALE GENOMIC DNA]</scope>
    <source>
        <strain evidence="6">CGMCC 1.6981</strain>
    </source>
</reference>
<dbReference type="STRING" id="463301.SAMN04487955_111156"/>
<dbReference type="EMBL" id="FPBP01000011">
    <property type="protein sequence ID" value="SFU87207.1"/>
    <property type="molecule type" value="Genomic_DNA"/>
</dbReference>
<dbReference type="InterPro" id="IPR013977">
    <property type="entry name" value="GcvT_C"/>
</dbReference>
<dbReference type="PANTHER" id="PTHR43757:SF2">
    <property type="entry name" value="AMINOMETHYLTRANSFERASE, MITOCHONDRIAL"/>
    <property type="match status" value="1"/>
</dbReference>
<evidence type="ECO:0000259" key="4">
    <source>
        <dbReference type="Pfam" id="PF08669"/>
    </source>
</evidence>
<dbReference type="Proteomes" id="UP000198693">
    <property type="component" value="Unassembled WGS sequence"/>
</dbReference>
<feature type="binding site" evidence="2">
    <location>
        <position position="218"/>
    </location>
    <ligand>
        <name>substrate</name>
    </ligand>
</feature>
<gene>
    <name evidence="5" type="ORF">SAMN04487955_111156</name>
</gene>
<accession>A0A1I7JPT8</accession>
<organism evidence="5 6">
    <name type="scientific">Halomonas korlensis</name>
    <dbReference type="NCBI Taxonomy" id="463301"/>
    <lineage>
        <taxon>Bacteria</taxon>
        <taxon>Pseudomonadati</taxon>
        <taxon>Pseudomonadota</taxon>
        <taxon>Gammaproteobacteria</taxon>
        <taxon>Oceanospirillales</taxon>
        <taxon>Halomonadaceae</taxon>
        <taxon>Halomonas</taxon>
    </lineage>
</organism>
<dbReference type="SUPFAM" id="SSF103025">
    <property type="entry name" value="Folate-binding domain"/>
    <property type="match status" value="1"/>
</dbReference>
<name>A0A1I7JPT8_9GAMM</name>
<keyword evidence="1" id="KW-0032">Aminotransferase</keyword>
<dbReference type="InterPro" id="IPR006222">
    <property type="entry name" value="GCVT_N"/>
</dbReference>
<protein>
    <submittedName>
        <fullName evidence="5">Aminomethyltransferase</fullName>
    </submittedName>
</protein>
<evidence type="ECO:0000313" key="5">
    <source>
        <dbReference type="EMBL" id="SFU87207.1"/>
    </source>
</evidence>